<proteinExistence type="predicted"/>
<feature type="region of interest" description="Disordered" evidence="1">
    <location>
        <begin position="36"/>
        <end position="59"/>
    </location>
</feature>
<feature type="transmembrane region" description="Helical" evidence="2">
    <location>
        <begin position="12"/>
        <end position="32"/>
    </location>
</feature>
<accession>A0A0F9CXM2</accession>
<evidence type="ECO:0000313" key="3">
    <source>
        <dbReference type="EMBL" id="KKL54009.1"/>
    </source>
</evidence>
<comment type="caution">
    <text evidence="3">The sequence shown here is derived from an EMBL/GenBank/DDBJ whole genome shotgun (WGS) entry which is preliminary data.</text>
</comment>
<sequence length="59" mass="6310">VPEINGEWPAAVRVTLPVVADAVIVLAVSVFWSRKGPVRKSNSSNNHDVSANLDNLRGS</sequence>
<organism evidence="3">
    <name type="scientific">marine sediment metagenome</name>
    <dbReference type="NCBI Taxonomy" id="412755"/>
    <lineage>
        <taxon>unclassified sequences</taxon>
        <taxon>metagenomes</taxon>
        <taxon>ecological metagenomes</taxon>
    </lineage>
</organism>
<dbReference type="EMBL" id="LAZR01031351">
    <property type="protein sequence ID" value="KKL54009.1"/>
    <property type="molecule type" value="Genomic_DNA"/>
</dbReference>
<gene>
    <name evidence="3" type="ORF">LCGC14_2269730</name>
</gene>
<feature type="compositionally biased region" description="Polar residues" evidence="1">
    <location>
        <begin position="40"/>
        <end position="59"/>
    </location>
</feature>
<dbReference type="AlphaFoldDB" id="A0A0F9CXM2"/>
<name>A0A0F9CXM2_9ZZZZ</name>
<keyword evidence="2" id="KW-0812">Transmembrane</keyword>
<protein>
    <submittedName>
        <fullName evidence="3">Uncharacterized protein</fullName>
    </submittedName>
</protein>
<evidence type="ECO:0000256" key="2">
    <source>
        <dbReference type="SAM" id="Phobius"/>
    </source>
</evidence>
<keyword evidence="2" id="KW-1133">Transmembrane helix</keyword>
<evidence type="ECO:0000256" key="1">
    <source>
        <dbReference type="SAM" id="MobiDB-lite"/>
    </source>
</evidence>
<keyword evidence="2" id="KW-0472">Membrane</keyword>
<reference evidence="3" key="1">
    <citation type="journal article" date="2015" name="Nature">
        <title>Complex archaea that bridge the gap between prokaryotes and eukaryotes.</title>
        <authorList>
            <person name="Spang A."/>
            <person name="Saw J.H."/>
            <person name="Jorgensen S.L."/>
            <person name="Zaremba-Niedzwiedzka K."/>
            <person name="Martijn J."/>
            <person name="Lind A.E."/>
            <person name="van Eijk R."/>
            <person name="Schleper C."/>
            <person name="Guy L."/>
            <person name="Ettema T.J."/>
        </authorList>
    </citation>
    <scope>NUCLEOTIDE SEQUENCE</scope>
</reference>
<feature type="non-terminal residue" evidence="3">
    <location>
        <position position="1"/>
    </location>
</feature>